<dbReference type="PROSITE" id="PS00750">
    <property type="entry name" value="TCP1_1"/>
    <property type="match status" value="1"/>
</dbReference>
<dbReference type="GO" id="GO:0005832">
    <property type="term" value="C:chaperonin-containing T-complex"/>
    <property type="evidence" value="ECO:0007669"/>
    <property type="project" value="InterPro"/>
</dbReference>
<keyword evidence="13" id="KW-1185">Reference proteome</keyword>
<keyword evidence="10" id="KW-0812">Transmembrane</keyword>
<dbReference type="Proteomes" id="UP001244011">
    <property type="component" value="Unassembled WGS sequence"/>
</dbReference>
<dbReference type="PRINTS" id="PR00304">
    <property type="entry name" value="TCOMPLEXTCP1"/>
</dbReference>
<dbReference type="GeneID" id="85312926"/>
<evidence type="ECO:0000256" key="1">
    <source>
        <dbReference type="ARBA" id="ARBA00004496"/>
    </source>
</evidence>
<dbReference type="Pfam" id="PF05686">
    <property type="entry name" value="Glyco_transf_90"/>
    <property type="match status" value="1"/>
</dbReference>
<gene>
    <name evidence="12" type="ORF">QBC33DRAFT_556671</name>
</gene>
<dbReference type="InterPro" id="IPR002194">
    <property type="entry name" value="Chaperonin_TCP-1_CS"/>
</dbReference>
<keyword evidence="5 8" id="KW-0067">ATP-binding</keyword>
<evidence type="ECO:0000313" key="12">
    <source>
        <dbReference type="EMBL" id="KAK1770249.1"/>
    </source>
</evidence>
<organism evidence="12 13">
    <name type="scientific">Phialemonium atrogriseum</name>
    <dbReference type="NCBI Taxonomy" id="1093897"/>
    <lineage>
        <taxon>Eukaryota</taxon>
        <taxon>Fungi</taxon>
        <taxon>Dikarya</taxon>
        <taxon>Ascomycota</taxon>
        <taxon>Pezizomycotina</taxon>
        <taxon>Sordariomycetes</taxon>
        <taxon>Sordariomycetidae</taxon>
        <taxon>Cephalothecales</taxon>
        <taxon>Cephalothecaceae</taxon>
        <taxon>Phialemonium</taxon>
    </lineage>
</organism>
<feature type="transmembrane region" description="Helical" evidence="10">
    <location>
        <begin position="813"/>
        <end position="828"/>
    </location>
</feature>
<keyword evidence="4 8" id="KW-0547">Nucleotide-binding</keyword>
<feature type="region of interest" description="Disordered" evidence="9">
    <location>
        <begin position="1054"/>
        <end position="1089"/>
    </location>
</feature>
<evidence type="ECO:0000256" key="3">
    <source>
        <dbReference type="ARBA" id="ARBA00022490"/>
    </source>
</evidence>
<dbReference type="FunFam" id="3.50.7.10:FF:000002">
    <property type="entry name" value="T-complex protein 1 subunit beta"/>
    <property type="match status" value="1"/>
</dbReference>
<dbReference type="SUPFAM" id="SSF52029">
    <property type="entry name" value="GroEL apical domain-like"/>
    <property type="match status" value="1"/>
</dbReference>
<dbReference type="SMART" id="SM00672">
    <property type="entry name" value="CAP10"/>
    <property type="match status" value="1"/>
</dbReference>
<comment type="caution">
    <text evidence="12">The sequence shown here is derived from an EMBL/GenBank/DDBJ whole genome shotgun (WGS) entry which is preliminary data.</text>
</comment>
<evidence type="ECO:0000313" key="13">
    <source>
        <dbReference type="Proteomes" id="UP001244011"/>
    </source>
</evidence>
<reference evidence="12" key="1">
    <citation type="submission" date="2023-06" db="EMBL/GenBank/DDBJ databases">
        <title>Genome-scale phylogeny and comparative genomics of the fungal order Sordariales.</title>
        <authorList>
            <consortium name="Lawrence Berkeley National Laboratory"/>
            <person name="Hensen N."/>
            <person name="Bonometti L."/>
            <person name="Westerberg I."/>
            <person name="Brannstrom I.O."/>
            <person name="Guillou S."/>
            <person name="Cros-Aarteil S."/>
            <person name="Calhoun S."/>
            <person name="Haridas S."/>
            <person name="Kuo A."/>
            <person name="Mondo S."/>
            <person name="Pangilinan J."/>
            <person name="Riley R."/>
            <person name="Labutti K."/>
            <person name="Andreopoulos B."/>
            <person name="Lipzen A."/>
            <person name="Chen C."/>
            <person name="Yanf M."/>
            <person name="Daum C."/>
            <person name="Ng V."/>
            <person name="Clum A."/>
            <person name="Steindorff A."/>
            <person name="Ohm R."/>
            <person name="Martin F."/>
            <person name="Silar P."/>
            <person name="Natvig D."/>
            <person name="Lalanne C."/>
            <person name="Gautier V."/>
            <person name="Ament-Velasquez S.L."/>
            <person name="Kruys A."/>
            <person name="Hutchinson M.I."/>
            <person name="Powell A.J."/>
            <person name="Barry K."/>
            <person name="Miller A.N."/>
            <person name="Grigoriev I.V."/>
            <person name="Debuchy R."/>
            <person name="Gladieux P."/>
            <person name="Thoren M.H."/>
            <person name="Johannesson H."/>
        </authorList>
    </citation>
    <scope>NUCLEOTIDE SEQUENCE</scope>
    <source>
        <strain evidence="12">8032-3</strain>
    </source>
</reference>
<name>A0AAJ0FPL1_9PEZI</name>
<dbReference type="InterPro" id="IPR027410">
    <property type="entry name" value="TCP-1-like_intermed_sf"/>
</dbReference>
<dbReference type="GO" id="GO:0051082">
    <property type="term" value="F:unfolded protein binding"/>
    <property type="evidence" value="ECO:0007669"/>
    <property type="project" value="InterPro"/>
</dbReference>
<dbReference type="GO" id="GO:0016887">
    <property type="term" value="F:ATP hydrolysis activity"/>
    <property type="evidence" value="ECO:0007669"/>
    <property type="project" value="InterPro"/>
</dbReference>
<proteinExistence type="inferred from homology"/>
<dbReference type="PROSITE" id="PS00751">
    <property type="entry name" value="TCP1_2"/>
    <property type="match status" value="1"/>
</dbReference>
<feature type="compositionally biased region" description="Polar residues" evidence="9">
    <location>
        <begin position="1060"/>
        <end position="1070"/>
    </location>
</feature>
<comment type="similarity">
    <text evidence="2 8">Belongs to the TCP-1 chaperonin family.</text>
</comment>
<feature type="domain" description="Glycosyl transferase CAP10" evidence="11">
    <location>
        <begin position="1152"/>
        <end position="1428"/>
    </location>
</feature>
<dbReference type="PROSITE" id="PS00995">
    <property type="entry name" value="TCP1_3"/>
    <property type="match status" value="1"/>
</dbReference>
<keyword evidence="10" id="KW-1133">Transmembrane helix</keyword>
<evidence type="ECO:0000256" key="5">
    <source>
        <dbReference type="ARBA" id="ARBA00022840"/>
    </source>
</evidence>
<dbReference type="InterPro" id="IPR012716">
    <property type="entry name" value="Chap_CCT_beta"/>
</dbReference>
<evidence type="ECO:0000256" key="9">
    <source>
        <dbReference type="SAM" id="MobiDB-lite"/>
    </source>
</evidence>
<keyword evidence="10" id="KW-0472">Membrane</keyword>
<keyword evidence="6 8" id="KW-0143">Chaperone</keyword>
<comment type="subcellular location">
    <subcellularLocation>
        <location evidence="1">Cytoplasm</location>
    </subcellularLocation>
</comment>
<dbReference type="RefSeq" id="XP_060286462.1">
    <property type="nucleotide sequence ID" value="XM_060429739.1"/>
</dbReference>
<dbReference type="GO" id="GO:0140662">
    <property type="term" value="F:ATP-dependent protein folding chaperone"/>
    <property type="evidence" value="ECO:0007669"/>
    <property type="project" value="InterPro"/>
</dbReference>
<feature type="transmembrane region" description="Helical" evidence="10">
    <location>
        <begin position="683"/>
        <end position="703"/>
    </location>
</feature>
<protein>
    <recommendedName>
        <fullName evidence="7">CCT-beta</fullName>
    </recommendedName>
</protein>
<accession>A0AAJ0FPL1</accession>
<feature type="transmembrane region" description="Helical" evidence="10">
    <location>
        <begin position="783"/>
        <end position="801"/>
    </location>
</feature>
<dbReference type="GO" id="GO:0005524">
    <property type="term" value="F:ATP binding"/>
    <property type="evidence" value="ECO:0007669"/>
    <property type="project" value="UniProtKB-KW"/>
</dbReference>
<evidence type="ECO:0000256" key="7">
    <source>
        <dbReference type="ARBA" id="ARBA00033237"/>
    </source>
</evidence>
<feature type="transmembrane region" description="Helical" evidence="10">
    <location>
        <begin position="848"/>
        <end position="867"/>
    </location>
</feature>
<evidence type="ECO:0000256" key="8">
    <source>
        <dbReference type="RuleBase" id="RU004187"/>
    </source>
</evidence>
<dbReference type="CDD" id="cd03336">
    <property type="entry name" value="TCP1_beta"/>
    <property type="match status" value="1"/>
</dbReference>
<evidence type="ECO:0000256" key="4">
    <source>
        <dbReference type="ARBA" id="ARBA00022741"/>
    </source>
</evidence>
<dbReference type="SUPFAM" id="SSF48592">
    <property type="entry name" value="GroEL equatorial domain-like"/>
    <property type="match status" value="1"/>
</dbReference>
<keyword evidence="3" id="KW-0963">Cytoplasm</keyword>
<dbReference type="Gene3D" id="3.50.7.10">
    <property type="entry name" value="GroEL"/>
    <property type="match status" value="1"/>
</dbReference>
<dbReference type="EMBL" id="MU839001">
    <property type="protein sequence ID" value="KAK1770249.1"/>
    <property type="molecule type" value="Genomic_DNA"/>
</dbReference>
<dbReference type="PANTHER" id="PTHR11353">
    <property type="entry name" value="CHAPERONIN"/>
    <property type="match status" value="1"/>
</dbReference>
<dbReference type="InterPro" id="IPR017998">
    <property type="entry name" value="Chaperone_TCP-1"/>
</dbReference>
<feature type="transmembrane region" description="Helical" evidence="10">
    <location>
        <begin position="645"/>
        <end position="663"/>
    </location>
</feature>
<evidence type="ECO:0000256" key="2">
    <source>
        <dbReference type="ARBA" id="ARBA00008020"/>
    </source>
</evidence>
<dbReference type="InterPro" id="IPR002423">
    <property type="entry name" value="Cpn60/GroEL/TCP-1"/>
</dbReference>
<dbReference type="InterPro" id="IPR027409">
    <property type="entry name" value="GroEL-like_apical_dom_sf"/>
</dbReference>
<evidence type="ECO:0000259" key="11">
    <source>
        <dbReference type="SMART" id="SM00672"/>
    </source>
</evidence>
<dbReference type="InterPro" id="IPR006598">
    <property type="entry name" value="CAP10"/>
</dbReference>
<evidence type="ECO:0000256" key="6">
    <source>
        <dbReference type="ARBA" id="ARBA00023186"/>
    </source>
</evidence>
<evidence type="ECO:0000256" key="10">
    <source>
        <dbReference type="SAM" id="Phobius"/>
    </source>
</evidence>
<dbReference type="Gene3D" id="3.30.260.10">
    <property type="entry name" value="TCP-1-like chaperonin intermediate domain"/>
    <property type="match status" value="1"/>
</dbReference>
<feature type="transmembrane region" description="Helical" evidence="10">
    <location>
        <begin position="574"/>
        <end position="592"/>
    </location>
</feature>
<sequence>MSSFSPTQIFEEGTTQEKGENARLTAFVGAIAVGDLVKSTLGPKGMDKILQSASTGEIMVTNDGATILKSIALDNAAAKVLVNISKVQDDEVGDGTTSVAVLAAELLREAEKLVDKKIHPQTIIEGYRIASKAALSALEQSAVDRSNDPEAFKKDLLAIARTTLSSKVLAQDRAHFAKLACEAVLRLKGSSDLSHIQIIKKAGGRLNESYLDEGFILDKKIGVNQPKRLEKARILLANTSMDTDKVKIFGARVKVSSTSKLAELEKAEKEKMKAKVDKIKAHGINCFINRQLIYNWPEQLFTDAGIMSIEHADFDGIERLALVTGGEIASTFDHPDQVKLGHCDVIEEVIIGEDTLIRFSGVAAGKACTIVLRGATEQLLDEAERSLHDALAVLSQTVIEPRTTLGGGCAEMVMAKAVEGAATRVEGKRQMAVASFAVALRQLPTILADNAGLDSGELVARLRKAIYDGMTTYGLDLMTPDGGIADMRDLGVVESYKLKKAVVSSAKRPIHFGFLSLLINGVALLAYARYNGHGQASYVPLASEPLRTYSPRLDRILNRVPKLLLRLLRHSTPLAILVIGIVTRVLITWRVIRTIQCSWDGVSALLPLVVVVVGDIIDRGAQDIRRGRFDHVSDPAKLGRSLPSLLRYISFAVAWAWAATATFEMASLPTGAICPSGWRWGRLVPAAQLVIVVLDAFILHRIAHIKQDQDTRDTATRSIAAVSLASAASLMALSTFSLHDPANLDWAFRLDPVAIRDLLMDSILASTAFLSGIHMLSVLDTWTVAVTVSGILLHVRLWTRVLNVPLETEHDDIMMYVLGPLICIVLLIKFDKDARPLQRAGATVMQKILLAFAILAGLLLVAAHVVVKSPSGPASHQGHVVEGLVSSARDAFKAWESQAGNSTTLEEAVGQYSRRHGIPPPPNFDKWFEFATSYNSTIIDDFDQVNLDLKPFWGLPPSTIRERTSHLLEHPRLNMGGFRIRGGEVQLSPHTPGTHAWMMNANADMIRPFARWLPDMDLAFNLNDECRVAVPFEEMSRLHSEGEAARERLRRLQPEHLSGWTPSDQPSSPAWSDRFMDKGDQSVDPGQRSPYFSDHIRRQIFYSHVSPACPPVSPARHHRWWDRKTSCISCAEPHMTAGLGGSYVSNWTLAGDLCHQVDLAYLDGFLSSPAPMVSTTTLFPVFSQGRVGGFADILVPSPWNFVQKSTYDDSLAIPWSEKRNGLFWRGGASDGFAADGAWQGFLRARFVHSALEFNRNRPRRSASKSALDVTDVEVNVTFVGKFTKCDEGDCASERETLYRGGVTEGLDPGQSGPPASVPFSENWRYRHLIDLDGAGFSGRFIPFLQSYSLVYRAGLFRTWFDHRVHAWQHYIPLDVRLGNGLWRALDFFSGNKGGELGEQIALDGREWANKVLRPEDMQVYMFRLLLEWGRLVDDRREQLGHV</sequence>
<dbReference type="InterPro" id="IPR027413">
    <property type="entry name" value="GROEL-like_equatorial_sf"/>
</dbReference>
<dbReference type="NCBIfam" id="TIGR02341">
    <property type="entry name" value="chap_CCT_beta"/>
    <property type="match status" value="1"/>
</dbReference>
<dbReference type="SUPFAM" id="SSF54849">
    <property type="entry name" value="GroEL-intermediate domain like"/>
    <property type="match status" value="1"/>
</dbReference>
<dbReference type="Gene3D" id="1.10.560.10">
    <property type="entry name" value="GroEL-like equatorial domain"/>
    <property type="match status" value="1"/>
</dbReference>
<dbReference type="Pfam" id="PF00118">
    <property type="entry name" value="Cpn60_TCP1"/>
    <property type="match status" value="1"/>
</dbReference>